<dbReference type="AlphaFoldDB" id="A0A9P4K8K0"/>
<reference evidence="3" key="1">
    <citation type="journal article" date="2020" name="Stud. Mycol.">
        <title>101 Dothideomycetes genomes: A test case for predicting lifestyles and emergence of pathogens.</title>
        <authorList>
            <person name="Haridas S."/>
            <person name="Albert R."/>
            <person name="Binder M."/>
            <person name="Bloem J."/>
            <person name="LaButti K."/>
            <person name="Salamov A."/>
            <person name="Andreopoulos B."/>
            <person name="Baker S."/>
            <person name="Barry K."/>
            <person name="Bills G."/>
            <person name="Bluhm B."/>
            <person name="Cannon C."/>
            <person name="Castanera R."/>
            <person name="Culley D."/>
            <person name="Daum C."/>
            <person name="Ezra D."/>
            <person name="Gonzalez J."/>
            <person name="Henrissat B."/>
            <person name="Kuo A."/>
            <person name="Liang C."/>
            <person name="Lipzen A."/>
            <person name="Lutzoni F."/>
            <person name="Magnuson J."/>
            <person name="Mondo S."/>
            <person name="Nolan M."/>
            <person name="Ohm R."/>
            <person name="Pangilinan J."/>
            <person name="Park H.-J."/>
            <person name="Ramirez L."/>
            <person name="Alfaro M."/>
            <person name="Sun H."/>
            <person name="Tritt A."/>
            <person name="Yoshinaga Y."/>
            <person name="Zwiers L.-H."/>
            <person name="Turgeon B."/>
            <person name="Goodwin S."/>
            <person name="Spatafora J."/>
            <person name="Crous P."/>
            <person name="Grigoriev I."/>
        </authorList>
    </citation>
    <scope>NUCLEOTIDE SEQUENCE [LARGE SCALE GENOMIC DNA]</scope>
    <source>
        <strain evidence="3">CBS 304.66</strain>
    </source>
</reference>
<gene>
    <name evidence="2" type="ORF">CC78DRAFT_285167</name>
</gene>
<name>A0A9P4K8K0_9PLEO</name>
<evidence type="ECO:0000313" key="3">
    <source>
        <dbReference type="Proteomes" id="UP000800093"/>
    </source>
</evidence>
<feature type="signal peptide" evidence="1">
    <location>
        <begin position="1"/>
        <end position="24"/>
    </location>
</feature>
<protein>
    <recommendedName>
        <fullName evidence="4">Secreted protein</fullName>
    </recommendedName>
</protein>
<dbReference type="EMBL" id="ML986628">
    <property type="protein sequence ID" value="KAF2263252.1"/>
    <property type="molecule type" value="Genomic_DNA"/>
</dbReference>
<comment type="caution">
    <text evidence="2">The sequence shown here is derived from an EMBL/GenBank/DDBJ whole genome shotgun (WGS) entry which is preliminary data.</text>
</comment>
<evidence type="ECO:0000313" key="2">
    <source>
        <dbReference type="EMBL" id="KAF2263252.1"/>
    </source>
</evidence>
<keyword evidence="1" id="KW-0732">Signal</keyword>
<feature type="chain" id="PRO_5040405957" description="Secreted protein" evidence="1">
    <location>
        <begin position="25"/>
        <end position="149"/>
    </location>
</feature>
<sequence length="149" mass="16211">MAVSELVCLFVCLSIMAMHPVGKGRYCALAIYISLLSTLFISEANYSVMCASACLELATVLDMRTCDGVAYMPMPALPLRTDASTYISTCPGLCSSVTAFAWSPSSSILTSDLATHGAQVYAFTSLTRSTYISWTNSARSWFQRWKRVG</sequence>
<evidence type="ECO:0000256" key="1">
    <source>
        <dbReference type="SAM" id="SignalP"/>
    </source>
</evidence>
<proteinExistence type="predicted"/>
<evidence type="ECO:0008006" key="4">
    <source>
        <dbReference type="Google" id="ProtNLM"/>
    </source>
</evidence>
<organism evidence="2 3">
    <name type="scientific">Lojkania enalia</name>
    <dbReference type="NCBI Taxonomy" id="147567"/>
    <lineage>
        <taxon>Eukaryota</taxon>
        <taxon>Fungi</taxon>
        <taxon>Dikarya</taxon>
        <taxon>Ascomycota</taxon>
        <taxon>Pezizomycotina</taxon>
        <taxon>Dothideomycetes</taxon>
        <taxon>Pleosporomycetidae</taxon>
        <taxon>Pleosporales</taxon>
        <taxon>Pleosporales incertae sedis</taxon>
        <taxon>Lojkania</taxon>
    </lineage>
</organism>
<dbReference type="Proteomes" id="UP000800093">
    <property type="component" value="Unassembled WGS sequence"/>
</dbReference>
<keyword evidence="3" id="KW-1185">Reference proteome</keyword>
<accession>A0A9P4K8K0</accession>